<dbReference type="PANTHER" id="PTHR30193:SF37">
    <property type="entry name" value="INNER MEMBRANE ABC TRANSPORTER PERMEASE PROTEIN YCJO"/>
    <property type="match status" value="1"/>
</dbReference>
<dbReference type="PROSITE" id="PS50928">
    <property type="entry name" value="ABC_TM1"/>
    <property type="match status" value="1"/>
</dbReference>
<feature type="transmembrane region" description="Helical" evidence="7">
    <location>
        <begin position="285"/>
        <end position="304"/>
    </location>
</feature>
<accession>A0ABD5UWF0</accession>
<comment type="caution">
    <text evidence="9">The sequence shown here is derived from an EMBL/GenBank/DDBJ whole genome shotgun (WGS) entry which is preliminary data.</text>
</comment>
<evidence type="ECO:0000259" key="8">
    <source>
        <dbReference type="PROSITE" id="PS50928"/>
    </source>
</evidence>
<dbReference type="InterPro" id="IPR000515">
    <property type="entry name" value="MetI-like"/>
</dbReference>
<evidence type="ECO:0000313" key="10">
    <source>
        <dbReference type="Proteomes" id="UP001596296"/>
    </source>
</evidence>
<evidence type="ECO:0000256" key="3">
    <source>
        <dbReference type="ARBA" id="ARBA00022475"/>
    </source>
</evidence>
<dbReference type="InterPro" id="IPR035906">
    <property type="entry name" value="MetI-like_sf"/>
</dbReference>
<feature type="transmembrane region" description="Helical" evidence="7">
    <location>
        <begin position="31"/>
        <end position="52"/>
    </location>
</feature>
<keyword evidence="2 7" id="KW-0813">Transport</keyword>
<sequence length="315" mass="34945">MAQQEARSDEAIREEYGLNERTITDRLKENWAGYFFILPTFIAFTGLFYFPIIRGITMTFTNTRIGEPGQFVGLANYQWLVTNDLFVFAFGWTIVFVAGTTFLQLGMGLVAALLLNELRSAAKDWVGALIMSPYFSAPLAGGIIWMWFLDSDFGFVHKLLTVVGIEGPSFLATGLWPFVSLIVAQTWHDYAYSAIIYAAALSSIPSEQYEAAAQAGAGRLRRFRDVVVPRLTIPTIVILALRTAWNIAEFDQPFALTGGGPGTRTMLLSILTYRVAFVNNNFARAYTVGLAMVVLSMSAAVVYVKAIDQEEDLYV</sequence>
<evidence type="ECO:0000256" key="6">
    <source>
        <dbReference type="ARBA" id="ARBA00023136"/>
    </source>
</evidence>
<keyword evidence="5 7" id="KW-1133">Transmembrane helix</keyword>
<feature type="transmembrane region" description="Helical" evidence="7">
    <location>
        <begin position="227"/>
        <end position="248"/>
    </location>
</feature>
<dbReference type="SUPFAM" id="SSF161098">
    <property type="entry name" value="MetI-like"/>
    <property type="match status" value="1"/>
</dbReference>
<evidence type="ECO:0000256" key="7">
    <source>
        <dbReference type="RuleBase" id="RU363032"/>
    </source>
</evidence>
<comment type="similarity">
    <text evidence="7">Belongs to the binding-protein-dependent transport system permease family.</text>
</comment>
<dbReference type="EMBL" id="JBHSXL010000003">
    <property type="protein sequence ID" value="MFC6891672.1"/>
    <property type="molecule type" value="Genomic_DNA"/>
</dbReference>
<dbReference type="InterPro" id="IPR051393">
    <property type="entry name" value="ABC_transporter_permease"/>
</dbReference>
<dbReference type="CDD" id="cd06261">
    <property type="entry name" value="TM_PBP2"/>
    <property type="match status" value="1"/>
</dbReference>
<evidence type="ECO:0000313" key="9">
    <source>
        <dbReference type="EMBL" id="MFC6891672.1"/>
    </source>
</evidence>
<feature type="transmembrane region" description="Helical" evidence="7">
    <location>
        <begin position="85"/>
        <end position="114"/>
    </location>
</feature>
<feature type="domain" description="ABC transmembrane type-1" evidence="8">
    <location>
        <begin position="90"/>
        <end position="303"/>
    </location>
</feature>
<dbReference type="RefSeq" id="WP_379740349.1">
    <property type="nucleotide sequence ID" value="NZ_JBHSVN010000001.1"/>
</dbReference>
<protein>
    <submittedName>
        <fullName evidence="9">Carbohydrate ABC transporter permease</fullName>
    </submittedName>
</protein>
<evidence type="ECO:0000256" key="5">
    <source>
        <dbReference type="ARBA" id="ARBA00022989"/>
    </source>
</evidence>
<comment type="subcellular location">
    <subcellularLocation>
        <location evidence="1 7">Cell membrane</location>
        <topology evidence="1 7">Multi-pass membrane protein</topology>
    </subcellularLocation>
</comment>
<name>A0ABD5UWF0_9EURY</name>
<dbReference type="Proteomes" id="UP001596296">
    <property type="component" value="Unassembled WGS sequence"/>
</dbReference>
<evidence type="ECO:0000256" key="1">
    <source>
        <dbReference type="ARBA" id="ARBA00004651"/>
    </source>
</evidence>
<keyword evidence="4 7" id="KW-0812">Transmembrane</keyword>
<keyword evidence="10" id="KW-1185">Reference proteome</keyword>
<feature type="transmembrane region" description="Helical" evidence="7">
    <location>
        <begin position="126"/>
        <end position="148"/>
    </location>
</feature>
<keyword evidence="3" id="KW-1003">Cell membrane</keyword>
<gene>
    <name evidence="9" type="ORF">ACFQE9_03435</name>
</gene>
<feature type="transmembrane region" description="Helical" evidence="7">
    <location>
        <begin position="168"/>
        <end position="187"/>
    </location>
</feature>
<dbReference type="Gene3D" id="1.10.3720.10">
    <property type="entry name" value="MetI-like"/>
    <property type="match status" value="1"/>
</dbReference>
<reference evidence="9 10" key="1">
    <citation type="journal article" date="2019" name="Int. J. Syst. Evol. Microbiol.">
        <title>The Global Catalogue of Microorganisms (GCM) 10K type strain sequencing project: providing services to taxonomists for standard genome sequencing and annotation.</title>
        <authorList>
            <consortium name="The Broad Institute Genomics Platform"/>
            <consortium name="The Broad Institute Genome Sequencing Center for Infectious Disease"/>
            <person name="Wu L."/>
            <person name="Ma J."/>
        </authorList>
    </citation>
    <scope>NUCLEOTIDE SEQUENCE [LARGE SCALE GENOMIC DNA]</scope>
    <source>
        <strain evidence="9 10">SKJ47</strain>
    </source>
</reference>
<dbReference type="PANTHER" id="PTHR30193">
    <property type="entry name" value="ABC TRANSPORTER PERMEASE PROTEIN"/>
    <property type="match status" value="1"/>
</dbReference>
<evidence type="ECO:0000256" key="2">
    <source>
        <dbReference type="ARBA" id="ARBA00022448"/>
    </source>
</evidence>
<dbReference type="AlphaFoldDB" id="A0ABD5UWF0"/>
<evidence type="ECO:0000256" key="4">
    <source>
        <dbReference type="ARBA" id="ARBA00022692"/>
    </source>
</evidence>
<dbReference type="GO" id="GO:0005886">
    <property type="term" value="C:plasma membrane"/>
    <property type="evidence" value="ECO:0007669"/>
    <property type="project" value="UniProtKB-SubCell"/>
</dbReference>
<keyword evidence="6 7" id="KW-0472">Membrane</keyword>
<organism evidence="9 10">
    <name type="scientific">Halopenitus salinus</name>
    <dbReference type="NCBI Taxonomy" id="1198295"/>
    <lineage>
        <taxon>Archaea</taxon>
        <taxon>Methanobacteriati</taxon>
        <taxon>Methanobacteriota</taxon>
        <taxon>Stenosarchaea group</taxon>
        <taxon>Halobacteria</taxon>
        <taxon>Halobacteriales</taxon>
        <taxon>Haloferacaceae</taxon>
        <taxon>Halopenitus</taxon>
    </lineage>
</organism>
<dbReference type="Pfam" id="PF00528">
    <property type="entry name" value="BPD_transp_1"/>
    <property type="match status" value="1"/>
</dbReference>
<proteinExistence type="inferred from homology"/>